<keyword evidence="1" id="KW-0472">Membrane</keyword>
<protein>
    <recommendedName>
        <fullName evidence="4">G-protein coupled receptors family 1 profile domain-containing protein</fullName>
    </recommendedName>
</protein>
<dbReference type="PANTHER" id="PTHR26451">
    <property type="entry name" value="G_PROTEIN_RECEP_F1_2 DOMAIN-CONTAINING PROTEIN"/>
    <property type="match status" value="1"/>
</dbReference>
<proteinExistence type="predicted"/>
<evidence type="ECO:0000313" key="2">
    <source>
        <dbReference type="Ensembl" id="ENSSDAP00000022016.1"/>
    </source>
</evidence>
<dbReference type="SUPFAM" id="SSF81321">
    <property type="entry name" value="Family A G protein-coupled receptor-like"/>
    <property type="match status" value="1"/>
</dbReference>
<reference evidence="2" key="2">
    <citation type="submission" date="2025-09" db="UniProtKB">
        <authorList>
            <consortium name="Ensembl"/>
        </authorList>
    </citation>
    <scope>IDENTIFICATION</scope>
</reference>
<keyword evidence="3" id="KW-1185">Reference proteome</keyword>
<feature type="transmembrane region" description="Helical" evidence="1">
    <location>
        <begin position="22"/>
        <end position="44"/>
    </location>
</feature>
<feature type="transmembrane region" description="Helical" evidence="1">
    <location>
        <begin position="221"/>
        <end position="245"/>
    </location>
</feature>
<accession>A0A8C9QDY2</accession>
<keyword evidence="1" id="KW-1133">Transmembrane helix</keyword>
<dbReference type="GO" id="GO:0016020">
    <property type="term" value="C:membrane"/>
    <property type="evidence" value="ECO:0007669"/>
    <property type="project" value="TreeGrafter"/>
</dbReference>
<dbReference type="GO" id="GO:0004984">
    <property type="term" value="F:olfactory receptor activity"/>
    <property type="evidence" value="ECO:0007669"/>
    <property type="project" value="TreeGrafter"/>
</dbReference>
<evidence type="ECO:0000313" key="3">
    <source>
        <dbReference type="Proteomes" id="UP000694422"/>
    </source>
</evidence>
<dbReference type="Ensembl" id="ENSSDAT00000025158.1">
    <property type="protein sequence ID" value="ENSSDAP00000022016.1"/>
    <property type="gene ID" value="ENSSDAG00000020021.1"/>
</dbReference>
<evidence type="ECO:0008006" key="4">
    <source>
        <dbReference type="Google" id="ProtNLM"/>
    </source>
</evidence>
<evidence type="ECO:0000256" key="1">
    <source>
        <dbReference type="SAM" id="Phobius"/>
    </source>
</evidence>
<feature type="transmembrane region" description="Helical" evidence="1">
    <location>
        <begin position="56"/>
        <end position="78"/>
    </location>
</feature>
<sequence length="276" mass="30838">MNVSSEHCNISDWLRLEASVKASVYLVAFSFATFITVVIVTIVSQDRKLRKEVRHILLCHHLLCISSYCGLGVVFQGMRALLAHSPRLICWVVFGVQLSVGEGILFTLALMALNTYLAICWPLKSLSFVGSVKYRILAGTWTTIILKNVCLFLIEVTNLAPIAVFKLEPLYSLIYREGKRAGHFNRSNLKARKTVLIHLVQISLHVLPTLIILGLGKRCGVSFFALNLVLFGVFAFAQCFNPLVYGLQNPELRSRLHHKLCCRLGSGHTRSSRGLV</sequence>
<organism evidence="2 3">
    <name type="scientific">Spermophilus dauricus</name>
    <name type="common">Daurian ground squirrel</name>
    <dbReference type="NCBI Taxonomy" id="99837"/>
    <lineage>
        <taxon>Eukaryota</taxon>
        <taxon>Metazoa</taxon>
        <taxon>Chordata</taxon>
        <taxon>Craniata</taxon>
        <taxon>Vertebrata</taxon>
        <taxon>Euteleostomi</taxon>
        <taxon>Mammalia</taxon>
        <taxon>Eutheria</taxon>
        <taxon>Euarchontoglires</taxon>
        <taxon>Glires</taxon>
        <taxon>Rodentia</taxon>
        <taxon>Sciuromorpha</taxon>
        <taxon>Sciuridae</taxon>
        <taxon>Xerinae</taxon>
        <taxon>Marmotini</taxon>
        <taxon>Spermophilus</taxon>
    </lineage>
</organism>
<keyword evidence="1" id="KW-0812">Transmembrane</keyword>
<dbReference type="InterPro" id="IPR052921">
    <property type="entry name" value="GPCR1_Superfamily_Member"/>
</dbReference>
<dbReference type="Proteomes" id="UP000694422">
    <property type="component" value="Unplaced"/>
</dbReference>
<dbReference type="GO" id="GO:0005549">
    <property type="term" value="F:odorant binding"/>
    <property type="evidence" value="ECO:0007669"/>
    <property type="project" value="TreeGrafter"/>
</dbReference>
<reference evidence="2" key="1">
    <citation type="submission" date="2025-08" db="UniProtKB">
        <authorList>
            <consortium name="Ensembl"/>
        </authorList>
    </citation>
    <scope>IDENTIFICATION</scope>
</reference>
<dbReference type="AlphaFoldDB" id="A0A8C9QDY2"/>
<dbReference type="Gene3D" id="1.20.1070.10">
    <property type="entry name" value="Rhodopsin 7-helix transmembrane proteins"/>
    <property type="match status" value="2"/>
</dbReference>
<dbReference type="PANTHER" id="PTHR26451:SF980">
    <property type="entry name" value="GENE 7582-RELATED"/>
    <property type="match status" value="1"/>
</dbReference>
<feature type="transmembrane region" description="Helical" evidence="1">
    <location>
        <begin position="195"/>
        <end position="215"/>
    </location>
</feature>
<name>A0A8C9QDY2_SPEDA</name>